<name>A0A323UY48_9RHOO</name>
<keyword evidence="3" id="KW-1185">Reference proteome</keyword>
<dbReference type="Pfam" id="PF01890">
    <property type="entry name" value="CbiG_C"/>
    <property type="match status" value="1"/>
</dbReference>
<dbReference type="Gene3D" id="3.30.420.180">
    <property type="entry name" value="CobE/GbiG C-terminal domain"/>
    <property type="match status" value="1"/>
</dbReference>
<evidence type="ECO:0000313" key="3">
    <source>
        <dbReference type="Proteomes" id="UP000248259"/>
    </source>
</evidence>
<sequence>MIVAGFGCRTVTTSAALHAALEGARRALPGGMTVGALAAPADRRAQLVPLAHALALPLLSVGAAEVRGQTTKTISSRCLAVRGCGSVAEAVALAAAGAGGRLLVTRHISPDRTATCAIAQGENP</sequence>
<feature type="domain" description="CobE/GbiG C-terminal" evidence="1">
    <location>
        <begin position="2"/>
        <end position="119"/>
    </location>
</feature>
<evidence type="ECO:0000313" key="2">
    <source>
        <dbReference type="EMBL" id="PZA17131.1"/>
    </source>
</evidence>
<reference evidence="2 3" key="1">
    <citation type="submission" date="2018-06" db="EMBL/GenBank/DDBJ databases">
        <title>Azoarcus communis strain SWub3 genome.</title>
        <authorList>
            <person name="Zorraquino Salvo V."/>
            <person name="Toubiana D."/>
            <person name="Blumwald E."/>
        </authorList>
    </citation>
    <scope>NUCLEOTIDE SEQUENCE [LARGE SCALE GENOMIC DNA]</scope>
    <source>
        <strain evidence="2 3">SWub3</strain>
    </source>
</reference>
<evidence type="ECO:0000259" key="1">
    <source>
        <dbReference type="Pfam" id="PF01890"/>
    </source>
</evidence>
<proteinExistence type="predicted"/>
<protein>
    <submittedName>
        <fullName evidence="2">Precorrin methylase</fullName>
    </submittedName>
</protein>
<gene>
    <name evidence="2" type="ORF">DNK49_07805</name>
</gene>
<dbReference type="SUPFAM" id="SSF159664">
    <property type="entry name" value="CobE/GbiG C-terminal domain-like"/>
    <property type="match status" value="1"/>
</dbReference>
<keyword evidence="2" id="KW-0808">Transferase</keyword>
<dbReference type="AlphaFoldDB" id="A0A323UY48"/>
<dbReference type="GO" id="GO:0032259">
    <property type="term" value="P:methylation"/>
    <property type="evidence" value="ECO:0007669"/>
    <property type="project" value="UniProtKB-KW"/>
</dbReference>
<dbReference type="Proteomes" id="UP000248259">
    <property type="component" value="Unassembled WGS sequence"/>
</dbReference>
<dbReference type="InterPro" id="IPR036518">
    <property type="entry name" value="CobE/GbiG_C_sf"/>
</dbReference>
<dbReference type="GO" id="GO:0009236">
    <property type="term" value="P:cobalamin biosynthetic process"/>
    <property type="evidence" value="ECO:0007669"/>
    <property type="project" value="InterPro"/>
</dbReference>
<dbReference type="EMBL" id="QKOE01000004">
    <property type="protein sequence ID" value="PZA17131.1"/>
    <property type="molecule type" value="Genomic_DNA"/>
</dbReference>
<organism evidence="2 3">
    <name type="scientific">Parazoarcus communis SWub3 = DSM 12120</name>
    <dbReference type="NCBI Taxonomy" id="1121029"/>
    <lineage>
        <taxon>Bacteria</taxon>
        <taxon>Pseudomonadati</taxon>
        <taxon>Pseudomonadota</taxon>
        <taxon>Betaproteobacteria</taxon>
        <taxon>Rhodocyclales</taxon>
        <taxon>Zoogloeaceae</taxon>
        <taxon>Parazoarcus</taxon>
    </lineage>
</organism>
<dbReference type="InterPro" id="IPR002750">
    <property type="entry name" value="CobE/GbiG_C"/>
</dbReference>
<dbReference type="OrthoDB" id="7475241at2"/>
<dbReference type="RefSeq" id="WP_110523776.1">
    <property type="nucleotide sequence ID" value="NZ_QKOE01000004.1"/>
</dbReference>
<dbReference type="GO" id="GO:0008168">
    <property type="term" value="F:methyltransferase activity"/>
    <property type="evidence" value="ECO:0007669"/>
    <property type="project" value="UniProtKB-KW"/>
</dbReference>
<accession>A0A323UY48</accession>
<comment type="caution">
    <text evidence="2">The sequence shown here is derived from an EMBL/GenBank/DDBJ whole genome shotgun (WGS) entry which is preliminary data.</text>
</comment>
<keyword evidence="2" id="KW-0489">Methyltransferase</keyword>